<feature type="region of interest" description="Disordered" evidence="1">
    <location>
        <begin position="60"/>
        <end position="93"/>
    </location>
</feature>
<gene>
    <name evidence="2" type="ORF">ERS852411_04083</name>
</gene>
<feature type="compositionally biased region" description="Low complexity" evidence="1">
    <location>
        <begin position="81"/>
        <end position="92"/>
    </location>
</feature>
<dbReference type="Proteomes" id="UP000095746">
    <property type="component" value="Unassembled WGS sequence"/>
</dbReference>
<evidence type="ECO:0000313" key="3">
    <source>
        <dbReference type="Proteomes" id="UP000095746"/>
    </source>
</evidence>
<evidence type="ECO:0000256" key="1">
    <source>
        <dbReference type="SAM" id="MobiDB-lite"/>
    </source>
</evidence>
<proteinExistence type="predicted"/>
<dbReference type="EMBL" id="CYZT01000753">
    <property type="protein sequence ID" value="CUQ18965.1"/>
    <property type="molecule type" value="Genomic_DNA"/>
</dbReference>
<accession>A0A174UGU6</accession>
<dbReference type="AlphaFoldDB" id="A0A174UGU6"/>
<protein>
    <submittedName>
        <fullName evidence="2">Uncharacterized protein</fullName>
    </submittedName>
</protein>
<reference evidence="2 3" key="1">
    <citation type="submission" date="2015-09" db="EMBL/GenBank/DDBJ databases">
        <authorList>
            <consortium name="Pathogen Informatics"/>
        </authorList>
    </citation>
    <scope>NUCLEOTIDE SEQUENCE [LARGE SCALE GENOMIC DNA]</scope>
    <source>
        <strain evidence="2 3">2789STDY5608854</strain>
    </source>
</reference>
<sequence>MEVFKCLKNSRTALPRWSTSTAALRSRCWRAWRPSASAPACISAPRRRAACTTWCTRSWTTPSTRPWPATATRLPSRSERGTSSPSSTTAAAFPWISSPRPACPPWRWCSRSSTPAANSAAAAIRCPAASTAWAPAWSTPCPSGWKCGFTRRARSTR</sequence>
<organism evidence="2 3">
    <name type="scientific">Flavonifractor plautii</name>
    <name type="common">Fusobacterium plautii</name>
    <dbReference type="NCBI Taxonomy" id="292800"/>
    <lineage>
        <taxon>Bacteria</taxon>
        <taxon>Bacillati</taxon>
        <taxon>Bacillota</taxon>
        <taxon>Clostridia</taxon>
        <taxon>Eubacteriales</taxon>
        <taxon>Oscillospiraceae</taxon>
        <taxon>Flavonifractor</taxon>
    </lineage>
</organism>
<evidence type="ECO:0000313" key="2">
    <source>
        <dbReference type="EMBL" id="CUQ18965.1"/>
    </source>
</evidence>
<name>A0A174UGU6_FLAPL</name>